<dbReference type="EMBL" id="JARJLM010000542">
    <property type="protein sequence ID" value="MDF3837881.1"/>
    <property type="molecule type" value="Genomic_DNA"/>
</dbReference>
<keyword evidence="1" id="KW-0812">Transmembrane</keyword>
<dbReference type="RefSeq" id="WP_276267967.1">
    <property type="nucleotide sequence ID" value="NZ_JARJLM010000542.1"/>
</dbReference>
<dbReference type="Proteomes" id="UP001216674">
    <property type="component" value="Unassembled WGS sequence"/>
</dbReference>
<organism evidence="2 3">
    <name type="scientific">Cupriavidus basilensis</name>
    <dbReference type="NCBI Taxonomy" id="68895"/>
    <lineage>
        <taxon>Bacteria</taxon>
        <taxon>Pseudomonadati</taxon>
        <taxon>Pseudomonadota</taxon>
        <taxon>Betaproteobacteria</taxon>
        <taxon>Burkholderiales</taxon>
        <taxon>Burkholderiaceae</taxon>
        <taxon>Cupriavidus</taxon>
    </lineage>
</organism>
<evidence type="ECO:0000256" key="1">
    <source>
        <dbReference type="SAM" id="Phobius"/>
    </source>
</evidence>
<comment type="caution">
    <text evidence="2">The sequence shown here is derived from an EMBL/GenBank/DDBJ whole genome shotgun (WGS) entry which is preliminary data.</text>
</comment>
<keyword evidence="1" id="KW-1133">Transmembrane helix</keyword>
<evidence type="ECO:0008006" key="4">
    <source>
        <dbReference type="Google" id="ProtNLM"/>
    </source>
</evidence>
<sequence length="186" mass="21158">VPNVRDLVSHRRRSPLAAPIFPSGPTGHHHPRWGIVVTPHLGGEQQRRVFHPLESREVNGAREMADRSDRRWTRLAWPLAWVALSVVLVMALFRGVWYEPGELDIEDAARYACYEAIDRMSPTPYAADFEIEEAPQTLRRATDGTIEMQFRFTAKSAHGSSTSVIAYCNVSSNGQRVERIRQRRTP</sequence>
<name>A0ABT6B1S5_9BURK</name>
<feature type="transmembrane region" description="Helical" evidence="1">
    <location>
        <begin position="75"/>
        <end position="97"/>
    </location>
</feature>
<reference evidence="2 3" key="1">
    <citation type="submission" date="2023-03" db="EMBL/GenBank/DDBJ databases">
        <title>Draft assemblies of triclosan tolerant bacteria isolated from returned activated sludge.</title>
        <authorList>
            <person name="Van Hamelsveld S."/>
        </authorList>
    </citation>
    <scope>NUCLEOTIDE SEQUENCE [LARGE SCALE GENOMIC DNA]</scope>
    <source>
        <strain evidence="2 3">GW210010_S58</strain>
    </source>
</reference>
<gene>
    <name evidence="2" type="ORF">P3W85_33845</name>
</gene>
<keyword evidence="1" id="KW-0472">Membrane</keyword>
<protein>
    <recommendedName>
        <fullName evidence="4">DUF4307 domain-containing protein</fullName>
    </recommendedName>
</protein>
<evidence type="ECO:0000313" key="3">
    <source>
        <dbReference type="Proteomes" id="UP001216674"/>
    </source>
</evidence>
<keyword evidence="3" id="KW-1185">Reference proteome</keyword>
<proteinExistence type="predicted"/>
<feature type="non-terminal residue" evidence="2">
    <location>
        <position position="1"/>
    </location>
</feature>
<accession>A0ABT6B1S5</accession>
<evidence type="ECO:0000313" key="2">
    <source>
        <dbReference type="EMBL" id="MDF3837881.1"/>
    </source>
</evidence>